<evidence type="ECO:0000313" key="4">
    <source>
        <dbReference type="Proteomes" id="UP001157109"/>
    </source>
</evidence>
<keyword evidence="2" id="KW-0472">Membrane</keyword>
<keyword evidence="2" id="KW-1133">Transmembrane helix</keyword>
<evidence type="ECO:0000256" key="1">
    <source>
        <dbReference type="SAM" id="MobiDB-lite"/>
    </source>
</evidence>
<accession>A0ABQ6HT09</accession>
<keyword evidence="2" id="KW-0812">Transmembrane</keyword>
<evidence type="ECO:0000256" key="2">
    <source>
        <dbReference type="SAM" id="Phobius"/>
    </source>
</evidence>
<dbReference type="Pfam" id="PF19700">
    <property type="entry name" value="DUF6198"/>
    <property type="match status" value="1"/>
</dbReference>
<dbReference type="EMBL" id="BSUJ01000001">
    <property type="protein sequence ID" value="GMA20685.1"/>
    <property type="molecule type" value="Genomic_DNA"/>
</dbReference>
<name>A0ABQ6HT09_9MICO</name>
<gene>
    <name evidence="3" type="ORF">GCM10025862_27060</name>
</gene>
<dbReference type="PANTHER" id="PTHR40078">
    <property type="entry name" value="INTEGRAL MEMBRANE PROTEIN-RELATED"/>
    <property type="match status" value="1"/>
</dbReference>
<reference evidence="4" key="1">
    <citation type="journal article" date="2019" name="Int. J. Syst. Evol. Microbiol.">
        <title>The Global Catalogue of Microorganisms (GCM) 10K type strain sequencing project: providing services to taxonomists for standard genome sequencing and annotation.</title>
        <authorList>
            <consortium name="The Broad Institute Genomics Platform"/>
            <consortium name="The Broad Institute Genome Sequencing Center for Infectious Disease"/>
            <person name="Wu L."/>
            <person name="Ma J."/>
        </authorList>
    </citation>
    <scope>NUCLEOTIDE SEQUENCE [LARGE SCALE GENOMIC DNA]</scope>
    <source>
        <strain evidence="4">NBRC 105830</strain>
    </source>
</reference>
<feature type="compositionally biased region" description="Low complexity" evidence="1">
    <location>
        <begin position="229"/>
        <end position="241"/>
    </location>
</feature>
<keyword evidence="4" id="KW-1185">Reference proteome</keyword>
<sequence>MSSTDRTSTTRTPRRTLATLGPIEQLRAGRLPRRLVQLFVGLTLYGISLGMFVRAELGLDPWDVLHVGLTHHTPLTFGQVVIAAGIAVLLLWWPLRQLPGLGTVANAVWIGVAADATLALLDRPDALATRFALLIGAVLVNGVATGMYIGAQLGPGPRDGLMTGLARRTGWSIRLVRTSIEVTVLALGWLLGGTVGLGTVLYAVAIGPLAQLFLPFFVVELPTPDSRADQAGKQAQDAQPATSCTERGGLPT</sequence>
<feature type="transmembrane region" description="Helical" evidence="2">
    <location>
        <begin position="75"/>
        <end position="93"/>
    </location>
</feature>
<proteinExistence type="predicted"/>
<comment type="caution">
    <text evidence="3">The sequence shown here is derived from an EMBL/GenBank/DDBJ whole genome shotgun (WGS) entry which is preliminary data.</text>
</comment>
<dbReference type="InterPro" id="IPR038750">
    <property type="entry name" value="YczE/YyaS-like"/>
</dbReference>
<feature type="region of interest" description="Disordered" evidence="1">
    <location>
        <begin position="228"/>
        <end position="252"/>
    </location>
</feature>
<evidence type="ECO:0008006" key="5">
    <source>
        <dbReference type="Google" id="ProtNLM"/>
    </source>
</evidence>
<feature type="transmembrane region" description="Helical" evidence="2">
    <location>
        <begin position="35"/>
        <end position="55"/>
    </location>
</feature>
<dbReference type="PANTHER" id="PTHR40078:SF1">
    <property type="entry name" value="INTEGRAL MEMBRANE PROTEIN"/>
    <property type="match status" value="1"/>
</dbReference>
<feature type="transmembrane region" description="Helical" evidence="2">
    <location>
        <begin position="127"/>
        <end position="150"/>
    </location>
</feature>
<feature type="transmembrane region" description="Helical" evidence="2">
    <location>
        <begin position="100"/>
        <end position="121"/>
    </location>
</feature>
<evidence type="ECO:0000313" key="3">
    <source>
        <dbReference type="EMBL" id="GMA20685.1"/>
    </source>
</evidence>
<protein>
    <recommendedName>
        <fullName evidence="5">Membrane protein YczE</fullName>
    </recommendedName>
</protein>
<dbReference type="Proteomes" id="UP001157109">
    <property type="component" value="Unassembled WGS sequence"/>
</dbReference>
<organism evidence="3 4">
    <name type="scientific">Arsenicicoccus piscis</name>
    <dbReference type="NCBI Taxonomy" id="673954"/>
    <lineage>
        <taxon>Bacteria</taxon>
        <taxon>Bacillati</taxon>
        <taxon>Actinomycetota</taxon>
        <taxon>Actinomycetes</taxon>
        <taxon>Micrococcales</taxon>
        <taxon>Intrasporangiaceae</taxon>
        <taxon>Arsenicicoccus</taxon>
    </lineage>
</organism>